<protein>
    <recommendedName>
        <fullName evidence="2">7TM GPCR serpentine receptor class x (Srx) domain-containing protein</fullName>
    </recommendedName>
</protein>
<keyword evidence="1" id="KW-0472">Membrane</keyword>
<dbReference type="PANTHER" id="PTHR23017">
    <property type="entry name" value="SERPENTINE RECEPTOR, CLASS X"/>
    <property type="match status" value="1"/>
</dbReference>
<evidence type="ECO:0000256" key="1">
    <source>
        <dbReference type="SAM" id="Phobius"/>
    </source>
</evidence>
<feature type="non-terminal residue" evidence="3">
    <location>
        <position position="1"/>
    </location>
</feature>
<comment type="caution">
    <text evidence="3">The sequence shown here is derived from an EMBL/GenBank/DDBJ whole genome shotgun (WGS) entry which is preliminary data.</text>
</comment>
<evidence type="ECO:0000259" key="2">
    <source>
        <dbReference type="Pfam" id="PF10328"/>
    </source>
</evidence>
<keyword evidence="1" id="KW-1133">Transmembrane helix</keyword>
<feature type="domain" description="7TM GPCR serpentine receptor class x (Srx)" evidence="2">
    <location>
        <begin position="7"/>
        <end position="108"/>
    </location>
</feature>
<gene>
    <name evidence="3" type="ORF">PMAYCL1PPCAC_15472</name>
</gene>
<keyword evidence="1" id="KW-0812">Transmembrane</keyword>
<proteinExistence type="predicted"/>
<keyword evidence="4" id="KW-1185">Reference proteome</keyword>
<feature type="non-terminal residue" evidence="3">
    <location>
        <position position="134"/>
    </location>
</feature>
<reference evidence="4" key="1">
    <citation type="submission" date="2022-10" db="EMBL/GenBank/DDBJ databases">
        <title>Genome assembly of Pristionchus species.</title>
        <authorList>
            <person name="Yoshida K."/>
            <person name="Sommer R.J."/>
        </authorList>
    </citation>
    <scope>NUCLEOTIDE SEQUENCE [LARGE SCALE GENOMIC DNA]</scope>
    <source>
        <strain evidence="4">RS5460</strain>
    </source>
</reference>
<dbReference type="InterPro" id="IPR019430">
    <property type="entry name" value="7TM_GPCR_serpentine_rcpt_Srx"/>
</dbReference>
<evidence type="ECO:0000313" key="3">
    <source>
        <dbReference type="EMBL" id="GMR45277.1"/>
    </source>
</evidence>
<evidence type="ECO:0000313" key="4">
    <source>
        <dbReference type="Proteomes" id="UP001328107"/>
    </source>
</evidence>
<dbReference type="Pfam" id="PF10328">
    <property type="entry name" value="7TM_GPCR_Srx"/>
    <property type="match status" value="1"/>
</dbReference>
<dbReference type="PANTHER" id="PTHR23017:SF3">
    <property type="entry name" value="G-PROTEIN COUPLED RECEPTORS FAMILY 1 PROFILE DOMAIN-CONTAINING PROTEIN"/>
    <property type="match status" value="1"/>
</dbReference>
<organism evidence="3 4">
    <name type="scientific">Pristionchus mayeri</name>
    <dbReference type="NCBI Taxonomy" id="1317129"/>
    <lineage>
        <taxon>Eukaryota</taxon>
        <taxon>Metazoa</taxon>
        <taxon>Ecdysozoa</taxon>
        <taxon>Nematoda</taxon>
        <taxon>Chromadorea</taxon>
        <taxon>Rhabditida</taxon>
        <taxon>Rhabditina</taxon>
        <taxon>Diplogasteromorpha</taxon>
        <taxon>Diplogasteroidea</taxon>
        <taxon>Neodiplogasteridae</taxon>
        <taxon>Pristionchus</taxon>
    </lineage>
</organism>
<dbReference type="AlphaFoldDB" id="A0AAN5CIZ4"/>
<dbReference type="EMBL" id="BTRK01000004">
    <property type="protein sequence ID" value="GMR45277.1"/>
    <property type="molecule type" value="Genomic_DNA"/>
</dbReference>
<feature type="transmembrane region" description="Helical" evidence="1">
    <location>
        <begin position="7"/>
        <end position="26"/>
    </location>
</feature>
<dbReference type="Proteomes" id="UP001328107">
    <property type="component" value="Unassembled WGS sequence"/>
</dbReference>
<sequence length="134" mass="15155">SISYLINLCNTIEITLLLFLSSLFFIKDFLTPSQNRCIQADSASSIAKALEIRLFKQAFSQSIPLMVTLICFAFVTPRLSDDFEKFLTTTFVWHVAHEVDGLIIDLFNTKANILWKNKNTIQLIGVSKSFALTT</sequence>
<accession>A0AAN5CIZ4</accession>
<name>A0AAN5CIZ4_9BILA</name>